<organism evidence="2 3">
    <name type="scientific">Yoonia litorea</name>
    <dbReference type="NCBI Taxonomy" id="1123755"/>
    <lineage>
        <taxon>Bacteria</taxon>
        <taxon>Pseudomonadati</taxon>
        <taxon>Pseudomonadota</taxon>
        <taxon>Alphaproteobacteria</taxon>
        <taxon>Rhodobacterales</taxon>
        <taxon>Paracoccaceae</taxon>
        <taxon>Yoonia</taxon>
    </lineage>
</organism>
<name>A0A1I6LJQ3_9RHOB</name>
<proteinExistence type="predicted"/>
<dbReference type="Pfam" id="PF13761">
    <property type="entry name" value="DUF4166"/>
    <property type="match status" value="1"/>
</dbReference>
<evidence type="ECO:0000313" key="2">
    <source>
        <dbReference type="EMBL" id="SFS03757.1"/>
    </source>
</evidence>
<dbReference type="STRING" id="1123755.SAMN05444714_0602"/>
<dbReference type="Proteomes" id="UP000198926">
    <property type="component" value="Unassembled WGS sequence"/>
</dbReference>
<feature type="domain" description="DUF4166" evidence="1">
    <location>
        <begin position="17"/>
        <end position="173"/>
    </location>
</feature>
<protein>
    <recommendedName>
        <fullName evidence="1">DUF4166 domain-containing protein</fullName>
    </recommendedName>
</protein>
<reference evidence="2 3" key="1">
    <citation type="submission" date="2016-10" db="EMBL/GenBank/DDBJ databases">
        <authorList>
            <person name="de Groot N.N."/>
        </authorList>
    </citation>
    <scope>NUCLEOTIDE SEQUENCE [LARGE SCALE GENOMIC DNA]</scope>
    <source>
        <strain evidence="2 3">DSM 29433</strain>
    </source>
</reference>
<evidence type="ECO:0000259" key="1">
    <source>
        <dbReference type="Pfam" id="PF13761"/>
    </source>
</evidence>
<gene>
    <name evidence="2" type="ORF">SAMN05444714_0602</name>
</gene>
<accession>A0A1I6LJQ3</accession>
<keyword evidence="3" id="KW-1185">Reference proteome</keyword>
<dbReference type="AlphaFoldDB" id="A0A1I6LJQ3"/>
<evidence type="ECO:0000313" key="3">
    <source>
        <dbReference type="Proteomes" id="UP000198926"/>
    </source>
</evidence>
<sequence length="181" mass="20372">MHSDLFPRYLGDEFRALPDAVQAGHRVGDGLLLEGEGKVTRGSSLWARLIAGLFRFPPATERTPVSVRMVPRHGGELWERQFGKQVFRSYLKVVDGRMTERFGPLTFTLGLHVAEERLHFPVRSGRSGPVPLPRWLLPISNASEYQKDGKFHFDVALHAPITGALMVHYQGWLEPRSGFGN</sequence>
<dbReference type="EMBL" id="FOZM01000001">
    <property type="protein sequence ID" value="SFS03757.1"/>
    <property type="molecule type" value="Genomic_DNA"/>
</dbReference>
<dbReference type="InterPro" id="IPR025311">
    <property type="entry name" value="DUF4166"/>
</dbReference>